<name>A0ABW2V7F0_9BACL</name>
<dbReference type="EMBL" id="JBHTGQ010000027">
    <property type="protein sequence ID" value="MFC7750725.1"/>
    <property type="molecule type" value="Genomic_DNA"/>
</dbReference>
<evidence type="ECO:0000256" key="1">
    <source>
        <dbReference type="SAM" id="Phobius"/>
    </source>
</evidence>
<proteinExistence type="predicted"/>
<keyword evidence="1" id="KW-1133">Transmembrane helix</keyword>
<comment type="caution">
    <text evidence="2">The sequence shown here is derived from an EMBL/GenBank/DDBJ whole genome shotgun (WGS) entry which is preliminary data.</text>
</comment>
<keyword evidence="1" id="KW-0812">Transmembrane</keyword>
<feature type="transmembrane region" description="Helical" evidence="1">
    <location>
        <begin position="33"/>
        <end position="54"/>
    </location>
</feature>
<organism evidence="2 3">
    <name type="scientific">Paenibacillus thermoaerophilus</name>
    <dbReference type="NCBI Taxonomy" id="1215385"/>
    <lineage>
        <taxon>Bacteria</taxon>
        <taxon>Bacillati</taxon>
        <taxon>Bacillota</taxon>
        <taxon>Bacilli</taxon>
        <taxon>Bacillales</taxon>
        <taxon>Paenibacillaceae</taxon>
        <taxon>Paenibacillus</taxon>
    </lineage>
</organism>
<evidence type="ECO:0000313" key="2">
    <source>
        <dbReference type="EMBL" id="MFC7750725.1"/>
    </source>
</evidence>
<protein>
    <submittedName>
        <fullName evidence="2">Uncharacterized protein</fullName>
    </submittedName>
</protein>
<keyword evidence="3" id="KW-1185">Reference proteome</keyword>
<dbReference type="Proteomes" id="UP001596528">
    <property type="component" value="Unassembled WGS sequence"/>
</dbReference>
<evidence type="ECO:0000313" key="3">
    <source>
        <dbReference type="Proteomes" id="UP001596528"/>
    </source>
</evidence>
<gene>
    <name evidence="2" type="ORF">ACFQWB_12430</name>
</gene>
<accession>A0ABW2V7F0</accession>
<reference evidence="3" key="1">
    <citation type="journal article" date="2019" name="Int. J. Syst. Evol. Microbiol.">
        <title>The Global Catalogue of Microorganisms (GCM) 10K type strain sequencing project: providing services to taxonomists for standard genome sequencing and annotation.</title>
        <authorList>
            <consortium name="The Broad Institute Genomics Platform"/>
            <consortium name="The Broad Institute Genome Sequencing Center for Infectious Disease"/>
            <person name="Wu L."/>
            <person name="Ma J."/>
        </authorList>
    </citation>
    <scope>NUCLEOTIDE SEQUENCE [LARGE SCALE GENOMIC DNA]</scope>
    <source>
        <strain evidence="3">JCM 18657</strain>
    </source>
</reference>
<keyword evidence="1" id="KW-0472">Membrane</keyword>
<sequence>MNNFLFITLVVLLYVGTFWTDLRSLSPGGERGIYWGVALLSLVFFVVYLMGWSLPASGWFGRIATGLFGVEVN</sequence>
<dbReference type="RefSeq" id="WP_138789993.1">
    <property type="nucleotide sequence ID" value="NZ_JBHTGQ010000027.1"/>
</dbReference>